<dbReference type="PANTHER" id="PTHR34512:SF30">
    <property type="entry name" value="OUTER MEMBRANE PROTEIN ASSEMBLY FACTOR BAMB"/>
    <property type="match status" value="1"/>
</dbReference>
<evidence type="ECO:0000313" key="3">
    <source>
        <dbReference type="Proteomes" id="UP000575241"/>
    </source>
</evidence>
<dbReference type="Proteomes" id="UP000575241">
    <property type="component" value="Unassembled WGS sequence"/>
</dbReference>
<feature type="domain" description="Pyrrolo-quinoline quinone repeat" evidence="1">
    <location>
        <begin position="393"/>
        <end position="491"/>
    </location>
</feature>
<dbReference type="InterPro" id="IPR002372">
    <property type="entry name" value="PQQ_rpt_dom"/>
</dbReference>
<dbReference type="Gene3D" id="2.40.128.630">
    <property type="match status" value="1"/>
</dbReference>
<organism evidence="2 3">
    <name type="scientific">Sphingomonas kyeonggiensis</name>
    <dbReference type="NCBI Taxonomy" id="1268553"/>
    <lineage>
        <taxon>Bacteria</taxon>
        <taxon>Pseudomonadati</taxon>
        <taxon>Pseudomonadota</taxon>
        <taxon>Alphaproteobacteria</taxon>
        <taxon>Sphingomonadales</taxon>
        <taxon>Sphingomonadaceae</taxon>
        <taxon>Sphingomonas</taxon>
    </lineage>
</organism>
<evidence type="ECO:0000313" key="2">
    <source>
        <dbReference type="EMBL" id="MBB4837645.1"/>
    </source>
</evidence>
<dbReference type="RefSeq" id="WP_184162514.1">
    <property type="nucleotide sequence ID" value="NZ_JACHLN010000001.1"/>
</dbReference>
<feature type="domain" description="Pyrrolo-quinoline quinone repeat" evidence="1">
    <location>
        <begin position="164"/>
        <end position="262"/>
    </location>
</feature>
<accession>A0A7W7JZG0</accession>
<dbReference type="Pfam" id="PF13360">
    <property type="entry name" value="PQQ_2"/>
    <property type="match status" value="2"/>
</dbReference>
<dbReference type="SMART" id="SM00564">
    <property type="entry name" value="PQQ"/>
    <property type="match status" value="4"/>
</dbReference>
<gene>
    <name evidence="2" type="ORF">HNP52_000696</name>
</gene>
<dbReference type="InterPro" id="IPR011047">
    <property type="entry name" value="Quinoprotein_ADH-like_sf"/>
</dbReference>
<comment type="caution">
    <text evidence="2">The sequence shown here is derived from an EMBL/GenBank/DDBJ whole genome shotgun (WGS) entry which is preliminary data.</text>
</comment>
<dbReference type="Gene3D" id="2.130.10.10">
    <property type="entry name" value="YVTN repeat-like/Quinoprotein amine dehydrogenase"/>
    <property type="match status" value="1"/>
</dbReference>
<dbReference type="InterPro" id="IPR015943">
    <property type="entry name" value="WD40/YVTN_repeat-like_dom_sf"/>
</dbReference>
<dbReference type="SUPFAM" id="SSF50998">
    <property type="entry name" value="Quinoprotein alcohol dehydrogenase-like"/>
    <property type="match status" value="1"/>
</dbReference>
<name>A0A7W7JZG0_9SPHN</name>
<dbReference type="EMBL" id="JACHLN010000001">
    <property type="protein sequence ID" value="MBB4837645.1"/>
    <property type="molecule type" value="Genomic_DNA"/>
</dbReference>
<evidence type="ECO:0000259" key="1">
    <source>
        <dbReference type="Pfam" id="PF13360"/>
    </source>
</evidence>
<protein>
    <recommendedName>
        <fullName evidence="1">Pyrrolo-quinoline quinone repeat domain-containing protein</fullName>
    </recommendedName>
</protein>
<dbReference type="PANTHER" id="PTHR34512">
    <property type="entry name" value="CELL SURFACE PROTEIN"/>
    <property type="match status" value="1"/>
</dbReference>
<proteinExistence type="predicted"/>
<sequence>MRKLMPFGGMLLLAGCSGGGGGTGGSVSTPTPTPVPTLAVTLDKAAQSQSAIESDSRASFSFVATYSGTASTAIYPRISFDDKLLSQDGDIVQSGKSYTVSLKSLAGLSAESRSGDVTFRLCRDTACAEVYPGSTQTFRYTLDVKLNDWEMFQRSAGHTAYVHASFDPAKFAKLWDKSFADAGSFRPVSTKGGTIFLTRKASAGTSVYALDSATGAQRWAYDLGPISDGSGPTVSGDQLQVVTMFTSSGENRIVTLTAANGQFVRNMLFASQWSVFAQPTAVGRELYLASGYYGNVVYSYNLDNGVTRWTANGVSGKVWDGATPAADDQYVYYYSGSLDVYRRSDGALVKSIADPFWVWNGYSYAGGPILGARKNAIAYSGTGMGIYPISFPLVSYDIEGGKIAWRTAGTYSNAPALAKGVLFAASNPRGQLDAIGEDDGVVRWSWPVPAGETFLGNILVTDNLVLFSTSAKVYAVSLDTHATVWSAPTPGTLAIGAEGRLIVTPIINGTAPGGTITAYSLR</sequence>
<reference evidence="2 3" key="1">
    <citation type="submission" date="2020-08" db="EMBL/GenBank/DDBJ databases">
        <title>Functional genomics of gut bacteria from endangered species of beetles.</title>
        <authorList>
            <person name="Carlos-Shanley C."/>
        </authorList>
    </citation>
    <scope>NUCLEOTIDE SEQUENCE [LARGE SCALE GENOMIC DNA]</scope>
    <source>
        <strain evidence="2 3">S00224</strain>
    </source>
</reference>
<dbReference type="PROSITE" id="PS51257">
    <property type="entry name" value="PROKAR_LIPOPROTEIN"/>
    <property type="match status" value="1"/>
</dbReference>
<dbReference type="AlphaFoldDB" id="A0A7W7JZG0"/>
<keyword evidence="3" id="KW-1185">Reference proteome</keyword>
<dbReference type="InterPro" id="IPR018391">
    <property type="entry name" value="PQQ_b-propeller_rpt"/>
</dbReference>